<reference evidence="2" key="1">
    <citation type="journal article" date="2013" name="Nature">
        <title>The genomes of four tapeworm species reveal adaptations to parasitism.</title>
        <authorList>
            <person name="Tsai I.J."/>
            <person name="Zarowiecki M."/>
            <person name="Holroyd N."/>
            <person name="Garciarrubio A."/>
            <person name="Sanchez-Flores A."/>
            <person name="Brooks K.L."/>
            <person name="Tracey A."/>
            <person name="Bobes R.J."/>
            <person name="Fragoso G."/>
            <person name="Sciutto E."/>
            <person name="Aslett M."/>
            <person name="Beasley H."/>
            <person name="Bennett H.M."/>
            <person name="Cai J."/>
            <person name="Camicia F."/>
            <person name="Clark R."/>
            <person name="Cucher M."/>
            <person name="De Silva N."/>
            <person name="Day T.A."/>
            <person name="Deplazes P."/>
            <person name="Estrada K."/>
            <person name="Fernandez C."/>
            <person name="Holland P.W."/>
            <person name="Hou J."/>
            <person name="Hu S."/>
            <person name="Huckvale T."/>
            <person name="Hung S.S."/>
            <person name="Kamenetzky L."/>
            <person name="Keane J.A."/>
            <person name="Kiss F."/>
            <person name="Koziol U."/>
            <person name="Lambert O."/>
            <person name="Liu K."/>
            <person name="Luo X."/>
            <person name="Luo Y."/>
            <person name="Macchiaroli N."/>
            <person name="Nichol S."/>
            <person name="Paps J."/>
            <person name="Parkinson J."/>
            <person name="Pouchkina-Stantcheva N."/>
            <person name="Riddiford N."/>
            <person name="Rosenzvit M."/>
            <person name="Salinas G."/>
            <person name="Wasmuth J.D."/>
            <person name="Zamanian M."/>
            <person name="Zheng Y."/>
            <person name="Cai X."/>
            <person name="Soberon X."/>
            <person name="Olson P.D."/>
            <person name="Laclette J.P."/>
            <person name="Brehm K."/>
            <person name="Berriman M."/>
            <person name="Garciarrubio A."/>
            <person name="Bobes R.J."/>
            <person name="Fragoso G."/>
            <person name="Sanchez-Flores A."/>
            <person name="Estrada K."/>
            <person name="Cevallos M.A."/>
            <person name="Morett E."/>
            <person name="Gonzalez V."/>
            <person name="Portillo T."/>
            <person name="Ochoa-Leyva A."/>
            <person name="Jose M.V."/>
            <person name="Sciutto E."/>
            <person name="Landa A."/>
            <person name="Jimenez L."/>
            <person name="Valdes V."/>
            <person name="Carrero J.C."/>
            <person name="Larralde C."/>
            <person name="Morales-Montor J."/>
            <person name="Limon-Lason J."/>
            <person name="Soberon X."/>
            <person name="Laclette J.P."/>
        </authorList>
    </citation>
    <scope>NUCLEOTIDE SEQUENCE [LARGE SCALE GENOMIC DNA]</scope>
</reference>
<evidence type="ECO:0000256" key="1">
    <source>
        <dbReference type="SAM" id="SignalP"/>
    </source>
</evidence>
<feature type="signal peptide" evidence="1">
    <location>
        <begin position="1"/>
        <end position="21"/>
    </location>
</feature>
<dbReference type="Proteomes" id="UP000017246">
    <property type="component" value="Unassembled WGS sequence"/>
</dbReference>
<name>A0A087VWV4_ECHMU</name>
<dbReference type="EMBL" id="LN902846">
    <property type="protein sequence ID" value="CDI96757.1"/>
    <property type="molecule type" value="Genomic_DNA"/>
</dbReference>
<gene>
    <name evidence="2" type="ORF">EmuJ_000046400</name>
</gene>
<proteinExistence type="predicted"/>
<dbReference type="AlphaFoldDB" id="A0A087VWV4"/>
<evidence type="ECO:0000313" key="2">
    <source>
        <dbReference type="EMBL" id="CDI96757.1"/>
    </source>
</evidence>
<feature type="chain" id="PRO_5001831602" evidence="1">
    <location>
        <begin position="22"/>
        <end position="116"/>
    </location>
</feature>
<accession>A0A087VWV4</accession>
<organism evidence="2 3">
    <name type="scientific">Echinococcus multilocularis</name>
    <name type="common">Fox tapeworm</name>
    <dbReference type="NCBI Taxonomy" id="6211"/>
    <lineage>
        <taxon>Eukaryota</taxon>
        <taxon>Metazoa</taxon>
        <taxon>Spiralia</taxon>
        <taxon>Lophotrochozoa</taxon>
        <taxon>Platyhelminthes</taxon>
        <taxon>Cestoda</taxon>
        <taxon>Eucestoda</taxon>
        <taxon>Cyclophyllidea</taxon>
        <taxon>Taeniidae</taxon>
        <taxon>Echinococcus</taxon>
    </lineage>
</organism>
<reference evidence="2" key="2">
    <citation type="submission" date="2015-11" db="EMBL/GenBank/DDBJ databases">
        <authorList>
            <person name="Zhang Y."/>
            <person name="Guo Z."/>
        </authorList>
    </citation>
    <scope>NUCLEOTIDE SEQUENCE</scope>
</reference>
<sequence length="116" mass="13205">MPLIKFKVVCAILLLLKATSTLWVSAPTKAQCESNIRLYNQIFLRHTMFACCNFPHICTKYQVTGSGEEKGEALRDAMSKANVNWICRYWGACTFVKKNLSDLRVGFRRSVKPLTL</sequence>
<protein>
    <submittedName>
        <fullName evidence="2">Uncharacterized protein</fullName>
    </submittedName>
</protein>
<dbReference type="OrthoDB" id="10409442at2759"/>
<evidence type="ECO:0000313" key="3">
    <source>
        <dbReference type="Proteomes" id="UP000017246"/>
    </source>
</evidence>
<keyword evidence="3" id="KW-1185">Reference proteome</keyword>
<keyword evidence="1" id="KW-0732">Signal</keyword>